<reference evidence="2" key="1">
    <citation type="submission" date="2017-02" db="EMBL/GenBank/DDBJ databases">
        <authorList>
            <person name="Daims H."/>
        </authorList>
    </citation>
    <scope>NUCLEOTIDE SEQUENCE [LARGE SCALE GENOMIC DNA]</scope>
</reference>
<dbReference type="EMBL" id="FUKI01000099">
    <property type="protein sequence ID" value="SJM92181.1"/>
    <property type="molecule type" value="Genomic_DNA"/>
</dbReference>
<proteinExistence type="predicted"/>
<protein>
    <submittedName>
        <fullName evidence="1">Uncharacterized protein</fullName>
    </submittedName>
</protein>
<keyword evidence="2" id="KW-1185">Reference proteome</keyword>
<sequence>MGFFAFGVVKEFLHNHNVAGLFERYADMFWDNFLALKYHFRQDVF</sequence>
<evidence type="ECO:0000313" key="1">
    <source>
        <dbReference type="EMBL" id="SJM92181.1"/>
    </source>
</evidence>
<accession>A0A1R4H823</accession>
<gene>
    <name evidence="1" type="ORF">CRENPOLYSF1_250005</name>
</gene>
<dbReference type="Proteomes" id="UP000195667">
    <property type="component" value="Unassembled WGS sequence"/>
</dbReference>
<dbReference type="AlphaFoldDB" id="A0A1R4H823"/>
<name>A0A1R4H823_9GAMM</name>
<evidence type="ECO:0000313" key="2">
    <source>
        <dbReference type="Proteomes" id="UP000195667"/>
    </source>
</evidence>
<organism evidence="1 2">
    <name type="scientific">Crenothrix polyspora</name>
    <dbReference type="NCBI Taxonomy" id="360316"/>
    <lineage>
        <taxon>Bacteria</taxon>
        <taxon>Pseudomonadati</taxon>
        <taxon>Pseudomonadota</taxon>
        <taxon>Gammaproteobacteria</taxon>
        <taxon>Methylococcales</taxon>
        <taxon>Crenotrichaceae</taxon>
        <taxon>Crenothrix</taxon>
    </lineage>
</organism>